<evidence type="ECO:0000313" key="3">
    <source>
        <dbReference type="Proteomes" id="UP001054945"/>
    </source>
</evidence>
<sequence>MFSSEFPFSYARLSVNVKLLQRWMADIYSPDPSQDRRGKMGENLILTGENGKQGPEVENIHAFQRDRSTKASAFGRGMEEKGAEKSLLAL</sequence>
<proteinExistence type="predicted"/>
<dbReference type="AlphaFoldDB" id="A0AAV4N6S7"/>
<gene>
    <name evidence="2" type="ORF">CEXT_382221</name>
</gene>
<evidence type="ECO:0000256" key="1">
    <source>
        <dbReference type="SAM" id="MobiDB-lite"/>
    </source>
</evidence>
<dbReference type="Proteomes" id="UP001054945">
    <property type="component" value="Unassembled WGS sequence"/>
</dbReference>
<organism evidence="2 3">
    <name type="scientific">Caerostris extrusa</name>
    <name type="common">Bark spider</name>
    <name type="synonym">Caerostris bankana</name>
    <dbReference type="NCBI Taxonomy" id="172846"/>
    <lineage>
        <taxon>Eukaryota</taxon>
        <taxon>Metazoa</taxon>
        <taxon>Ecdysozoa</taxon>
        <taxon>Arthropoda</taxon>
        <taxon>Chelicerata</taxon>
        <taxon>Arachnida</taxon>
        <taxon>Araneae</taxon>
        <taxon>Araneomorphae</taxon>
        <taxon>Entelegynae</taxon>
        <taxon>Araneoidea</taxon>
        <taxon>Araneidae</taxon>
        <taxon>Caerostris</taxon>
    </lineage>
</organism>
<protein>
    <submittedName>
        <fullName evidence="2">Uncharacterized protein</fullName>
    </submittedName>
</protein>
<name>A0AAV4N6S7_CAEEX</name>
<evidence type="ECO:0000313" key="2">
    <source>
        <dbReference type="EMBL" id="GIX80387.1"/>
    </source>
</evidence>
<keyword evidence="3" id="KW-1185">Reference proteome</keyword>
<comment type="caution">
    <text evidence="2">The sequence shown here is derived from an EMBL/GenBank/DDBJ whole genome shotgun (WGS) entry which is preliminary data.</text>
</comment>
<reference evidence="2 3" key="1">
    <citation type="submission" date="2021-06" db="EMBL/GenBank/DDBJ databases">
        <title>Caerostris extrusa draft genome.</title>
        <authorList>
            <person name="Kono N."/>
            <person name="Arakawa K."/>
        </authorList>
    </citation>
    <scope>NUCLEOTIDE SEQUENCE [LARGE SCALE GENOMIC DNA]</scope>
</reference>
<dbReference type="EMBL" id="BPLR01003025">
    <property type="protein sequence ID" value="GIX80387.1"/>
    <property type="molecule type" value="Genomic_DNA"/>
</dbReference>
<feature type="region of interest" description="Disordered" evidence="1">
    <location>
        <begin position="71"/>
        <end position="90"/>
    </location>
</feature>
<accession>A0AAV4N6S7</accession>